<evidence type="ECO:0000256" key="1">
    <source>
        <dbReference type="ARBA" id="ARBA00007753"/>
    </source>
</evidence>
<keyword evidence="3" id="KW-1185">Reference proteome</keyword>
<dbReference type="InterPro" id="IPR040046">
    <property type="entry name" value="FAM228"/>
</dbReference>
<name>A0A9D3MFM7_ANGAN</name>
<sequence length="205" mass="23755">MGTKAGAEKGCYEDMSISMSDSRRSCLGNRIPFPSKCVGKRRAPEGWLSHSSIGRLQAIVEHENQEARLITWPMVDTEKGFVKDLDSYLSHRGTLELRKKELLHMRWTERVWMPIQKNIRDHHLLCQGKEAEKMRSAVLHYLEHCNTKGFVSLESYDPNEYDPFLHLISGPRYFKVSTPSLKDPLLLQSRDRTREMRTVLHCQTG</sequence>
<organism evidence="2 3">
    <name type="scientific">Anguilla anguilla</name>
    <name type="common">European freshwater eel</name>
    <name type="synonym">Muraena anguilla</name>
    <dbReference type="NCBI Taxonomy" id="7936"/>
    <lineage>
        <taxon>Eukaryota</taxon>
        <taxon>Metazoa</taxon>
        <taxon>Chordata</taxon>
        <taxon>Craniata</taxon>
        <taxon>Vertebrata</taxon>
        <taxon>Euteleostomi</taxon>
        <taxon>Actinopterygii</taxon>
        <taxon>Neopterygii</taxon>
        <taxon>Teleostei</taxon>
        <taxon>Anguilliformes</taxon>
        <taxon>Anguillidae</taxon>
        <taxon>Anguilla</taxon>
    </lineage>
</organism>
<accession>A0A9D3MFM7</accession>
<dbReference type="Proteomes" id="UP001044222">
    <property type="component" value="Chromosome 6"/>
</dbReference>
<dbReference type="AlphaFoldDB" id="A0A9D3MFM7"/>
<dbReference type="PANTHER" id="PTHR28584">
    <property type="entry name" value="FAMILY WITH SEQUENCE SIMILARITY 228 MEMBER A"/>
    <property type="match status" value="1"/>
</dbReference>
<evidence type="ECO:0000313" key="3">
    <source>
        <dbReference type="Proteomes" id="UP001044222"/>
    </source>
</evidence>
<proteinExistence type="inferred from homology"/>
<comment type="caution">
    <text evidence="2">The sequence shown here is derived from an EMBL/GenBank/DDBJ whole genome shotgun (WGS) entry which is preliminary data.</text>
</comment>
<dbReference type="PANTHER" id="PTHR28584:SF1">
    <property type="entry name" value="PROTEIN FAM228B"/>
    <property type="match status" value="1"/>
</dbReference>
<gene>
    <name evidence="2" type="ORF">ANANG_G00122290</name>
</gene>
<protein>
    <submittedName>
        <fullName evidence="2">Uncharacterized protein</fullName>
    </submittedName>
</protein>
<dbReference type="EMBL" id="JAFIRN010000006">
    <property type="protein sequence ID" value="KAG5847087.1"/>
    <property type="molecule type" value="Genomic_DNA"/>
</dbReference>
<reference evidence="2" key="1">
    <citation type="submission" date="2021-01" db="EMBL/GenBank/DDBJ databases">
        <title>A chromosome-scale assembly of European eel, Anguilla anguilla.</title>
        <authorList>
            <person name="Henkel C."/>
            <person name="Jong-Raadsen S.A."/>
            <person name="Dufour S."/>
            <person name="Weltzien F.-A."/>
            <person name="Palstra A.P."/>
            <person name="Pelster B."/>
            <person name="Spaink H.P."/>
            <person name="Van Den Thillart G.E."/>
            <person name="Jansen H."/>
            <person name="Zahm M."/>
            <person name="Klopp C."/>
            <person name="Cedric C."/>
            <person name="Louis A."/>
            <person name="Berthelot C."/>
            <person name="Parey E."/>
            <person name="Roest Crollius H."/>
            <person name="Montfort J."/>
            <person name="Robinson-Rechavi M."/>
            <person name="Bucao C."/>
            <person name="Bouchez O."/>
            <person name="Gislard M."/>
            <person name="Lluch J."/>
            <person name="Milhes M."/>
            <person name="Lampietro C."/>
            <person name="Lopez Roques C."/>
            <person name="Donnadieu C."/>
            <person name="Braasch I."/>
            <person name="Desvignes T."/>
            <person name="Postlethwait J."/>
            <person name="Bobe J."/>
            <person name="Guiguen Y."/>
            <person name="Dirks R."/>
        </authorList>
    </citation>
    <scope>NUCLEOTIDE SEQUENCE</scope>
    <source>
        <strain evidence="2">Tag_6206</strain>
        <tissue evidence="2">Liver</tissue>
    </source>
</reference>
<evidence type="ECO:0000313" key="2">
    <source>
        <dbReference type="EMBL" id="KAG5847087.1"/>
    </source>
</evidence>
<comment type="similarity">
    <text evidence="1">Belongs to the FAM228 family.</text>
</comment>